<dbReference type="KEGG" id="ruf:TH63_07540"/>
<dbReference type="EMBL" id="CP010777">
    <property type="protein sequence ID" value="AKQ45530.1"/>
    <property type="molecule type" value="Genomic_DNA"/>
</dbReference>
<accession>A0A0H4VIC9</accession>
<dbReference type="STRING" id="1379910.TH63_07540"/>
<proteinExistence type="predicted"/>
<protein>
    <submittedName>
        <fullName evidence="1">Uncharacterized protein</fullName>
    </submittedName>
</protein>
<organism evidence="1 2">
    <name type="scientific">Rufibacter radiotolerans</name>
    <dbReference type="NCBI Taxonomy" id="1379910"/>
    <lineage>
        <taxon>Bacteria</taxon>
        <taxon>Pseudomonadati</taxon>
        <taxon>Bacteroidota</taxon>
        <taxon>Cytophagia</taxon>
        <taxon>Cytophagales</taxon>
        <taxon>Hymenobacteraceae</taxon>
        <taxon>Rufibacter</taxon>
    </lineage>
</organism>
<sequence>MKHYLILFMGTLLLLFAFPKSSRGLVAFDSSRKAEIRKSCTRGHHALKRKCVKTCWKHQSPSKGQTEGTTVTECGPQFYGVVEPFQELSLFPFIHQKEEGSFLSLSPVSPFLEPGHAPPQFLF</sequence>
<dbReference type="PATRIC" id="fig|1379910.4.peg.1650"/>
<reference evidence="1 2" key="1">
    <citation type="submission" date="2015-01" db="EMBL/GenBank/DDBJ databases">
        <title>Rufibacter sp./DG31D/ whole genome sequencing.</title>
        <authorList>
            <person name="Kim M.K."/>
            <person name="Srinivasan S."/>
            <person name="Lee J.-J."/>
        </authorList>
    </citation>
    <scope>NUCLEOTIDE SEQUENCE [LARGE SCALE GENOMIC DNA]</scope>
    <source>
        <strain evidence="1 2">DG31D</strain>
    </source>
</reference>
<dbReference type="Proteomes" id="UP000036458">
    <property type="component" value="Chromosome"/>
</dbReference>
<dbReference type="AlphaFoldDB" id="A0A0H4VIC9"/>
<evidence type="ECO:0000313" key="1">
    <source>
        <dbReference type="EMBL" id="AKQ45530.1"/>
    </source>
</evidence>
<name>A0A0H4VIC9_9BACT</name>
<keyword evidence="2" id="KW-1185">Reference proteome</keyword>
<evidence type="ECO:0000313" key="2">
    <source>
        <dbReference type="Proteomes" id="UP000036458"/>
    </source>
</evidence>
<gene>
    <name evidence="1" type="ORF">TH63_07540</name>
</gene>